<name>A0A212Q318_COWPX</name>
<organismHost>
    <name type="scientific">Mus musculus</name>
    <name type="common">Mouse</name>
    <dbReference type="NCBI Taxonomy" id="10090"/>
</organismHost>
<evidence type="ECO:0000313" key="3">
    <source>
        <dbReference type="EMBL" id="SNB53755.1"/>
    </source>
</evidence>
<feature type="transmembrane region" description="Helical" evidence="1">
    <location>
        <begin position="6"/>
        <end position="25"/>
    </location>
</feature>
<gene>
    <name evidence="3" type="primary">gCPXV0263</name>
</gene>
<dbReference type="Proteomes" id="UP000272857">
    <property type="component" value="Segment"/>
</dbReference>
<dbReference type="EMBL" id="LR812035">
    <property type="protein sequence ID" value="CAB5513974.1"/>
    <property type="molecule type" value="Genomic_DNA"/>
</dbReference>
<organismHost>
    <name type="scientific">Felis catus</name>
    <name type="common">Cat</name>
    <name type="synonym">Felis silvestris catus</name>
    <dbReference type="NCBI Taxonomy" id="9685"/>
</organismHost>
<evidence type="ECO:0000313" key="2">
    <source>
        <dbReference type="EMBL" id="CAB5513974.1"/>
    </source>
</evidence>
<organismHost>
    <name type="scientific">Microtus agrestis</name>
    <name type="common">Short-tailed field vole</name>
    <dbReference type="NCBI Taxonomy" id="29092"/>
</organismHost>
<keyword evidence="1" id="KW-1133">Transmembrane helix</keyword>
<evidence type="ECO:0000256" key="1">
    <source>
        <dbReference type="SAM" id="Phobius"/>
    </source>
</evidence>
<keyword evidence="1" id="KW-0812">Transmembrane</keyword>
<organism evidence="3">
    <name type="scientific">Cowpox virus</name>
    <name type="common">CPV</name>
    <dbReference type="NCBI Taxonomy" id="10243"/>
    <lineage>
        <taxon>Viruses</taxon>
        <taxon>Varidnaviria</taxon>
        <taxon>Bamfordvirae</taxon>
        <taxon>Nucleocytoviricota</taxon>
        <taxon>Pokkesviricetes</taxon>
        <taxon>Chitovirales</taxon>
        <taxon>Poxviridae</taxon>
        <taxon>Chordopoxvirinae</taxon>
        <taxon>Orthopoxvirus</taxon>
        <taxon>Orthopoxvirus cowpox</taxon>
    </lineage>
</organism>
<organismHost>
    <name type="scientific">Apodemus sylvaticus</name>
    <name type="common">European woodmouse</name>
    <dbReference type="NCBI Taxonomy" id="10129"/>
</organismHost>
<reference evidence="2" key="2">
    <citation type="submission" date="2020-05" db="EMBL/GenBank/DDBJ databases">
        <authorList>
            <consortium name="IVD NGS Lab"/>
        </authorList>
    </citation>
    <scope>NUCLEOTIDE SEQUENCE [LARGE SCALE GENOMIC DNA]</scope>
    <source>
        <strain evidence="2">GerMygEK 938/17</strain>
    </source>
</reference>
<keyword evidence="1" id="KW-0472">Membrane</keyword>
<dbReference type="Proteomes" id="UP000509403">
    <property type="component" value="Segment"/>
</dbReference>
<sequence length="71" mass="8337">MFTLYFYINGTNFILALCIVFVSAIKLHIQIIMRCVYANGINKRITPFSHNGNPKFFKVYFNERSCIIVRI</sequence>
<dbReference type="InterPro" id="IPR035270">
    <property type="entry name" value="DUF5433"/>
</dbReference>
<dbReference type="Pfam" id="PF17498">
    <property type="entry name" value="DUF5433"/>
    <property type="match status" value="1"/>
</dbReference>
<organismHost>
    <name type="scientific">Loxodonta africana</name>
    <name type="common">African elephant</name>
    <dbReference type="NCBI Taxonomy" id="9785"/>
</organismHost>
<proteinExistence type="predicted"/>
<organismHost>
    <name type="scientific">Myodes glareolus</name>
    <name type="common">Bank vole</name>
    <name type="synonym">Clethrionomys glareolus</name>
    <dbReference type="NCBI Taxonomy" id="447135"/>
</organismHost>
<organismHost>
    <name type="scientific">Homo sapiens</name>
    <name type="common">Human</name>
    <dbReference type="NCBI Taxonomy" id="9606"/>
</organismHost>
<dbReference type="EMBL" id="LT896721">
    <property type="protein sequence ID" value="SNB53755.1"/>
    <property type="molecule type" value="Genomic_DNA"/>
</dbReference>
<protein>
    <submittedName>
        <fullName evidence="3">Uncharacterized protein</fullName>
    </submittedName>
</protein>
<organismHost>
    <name type="scientific">Bos taurus</name>
    <name type="common">Bovine</name>
    <dbReference type="NCBI Taxonomy" id="9913"/>
</organismHost>
<reference evidence="3" key="1">
    <citation type="submission" date="2017-06" db="EMBL/GenBank/DDBJ databases">
        <authorList>
            <person name="Kim H.J."/>
            <person name="Triplett B.A."/>
        </authorList>
    </citation>
    <scope>NUCLEOTIDE SEQUENCE</scope>
    <source>
        <strain evidence="3">Ger 2010 MKY</strain>
    </source>
</reference>
<accession>A0A212Q318</accession>